<evidence type="ECO:0000256" key="3">
    <source>
        <dbReference type="ARBA" id="ARBA00023015"/>
    </source>
</evidence>
<organism evidence="7 8">
    <name type="scientific">Coccomyxa viridis</name>
    <dbReference type="NCBI Taxonomy" id="1274662"/>
    <lineage>
        <taxon>Eukaryota</taxon>
        <taxon>Viridiplantae</taxon>
        <taxon>Chlorophyta</taxon>
        <taxon>core chlorophytes</taxon>
        <taxon>Trebouxiophyceae</taxon>
        <taxon>Trebouxiophyceae incertae sedis</taxon>
        <taxon>Coccomyxaceae</taxon>
        <taxon>Coccomyxa</taxon>
    </lineage>
</organism>
<evidence type="ECO:0000256" key="2">
    <source>
        <dbReference type="ARBA" id="ARBA00007646"/>
    </source>
</evidence>
<dbReference type="AlphaFoldDB" id="A0AAV1ILT3"/>
<sequence length="215" mass="23461">MAMEEELQPKGASIVKDLLEATGVKHYDAAVVTQLLEFLYRYTSDVLECAQEHSVDGTEISHEDVMLAVQAQDATQFAQPPSQEVLTQLADKRNSKPLPKFKNRYGLRLPPEEDCLLGINMQLSQQRQHRENPPPPSSEASKGQSSMRKGLHGATRMEIQLQGDSSAPQGNGQASKHPAAPVQQPAVAPPIAAFRGDSPGTQLEQGILDVDMEEV</sequence>
<comment type="similarity">
    <text evidence="2">Belongs to the TAF9 family.</text>
</comment>
<dbReference type="GO" id="GO:0003713">
    <property type="term" value="F:transcription coactivator activity"/>
    <property type="evidence" value="ECO:0007669"/>
    <property type="project" value="TreeGrafter"/>
</dbReference>
<dbReference type="PANTHER" id="PTHR48068">
    <property type="entry name" value="TAF9 RNA POLYMERASE II, TATA BOX-BINDING PROTEIN (TBP)-ASSOCIATED FACTOR"/>
    <property type="match status" value="1"/>
</dbReference>
<dbReference type="InterPro" id="IPR051431">
    <property type="entry name" value="TFIID_subunit_9"/>
</dbReference>
<keyword evidence="5" id="KW-0539">Nucleus</keyword>
<dbReference type="SUPFAM" id="SSF47113">
    <property type="entry name" value="Histone-fold"/>
    <property type="match status" value="1"/>
</dbReference>
<name>A0AAV1ILT3_9CHLO</name>
<dbReference type="Proteomes" id="UP001314263">
    <property type="component" value="Unassembled WGS sequence"/>
</dbReference>
<dbReference type="Gene3D" id="1.10.20.10">
    <property type="entry name" value="Histone, subunit A"/>
    <property type="match status" value="1"/>
</dbReference>
<dbReference type="EMBL" id="CAUYUE010000017">
    <property type="protein sequence ID" value="CAK0787596.1"/>
    <property type="molecule type" value="Genomic_DNA"/>
</dbReference>
<evidence type="ECO:0000256" key="1">
    <source>
        <dbReference type="ARBA" id="ARBA00004123"/>
    </source>
</evidence>
<dbReference type="InterPro" id="IPR009072">
    <property type="entry name" value="Histone-fold"/>
</dbReference>
<gene>
    <name evidence="7" type="ORF">CVIRNUC_010818</name>
</gene>
<dbReference type="GO" id="GO:0005669">
    <property type="term" value="C:transcription factor TFIID complex"/>
    <property type="evidence" value="ECO:0007669"/>
    <property type="project" value="TreeGrafter"/>
</dbReference>
<proteinExistence type="inferred from homology"/>
<accession>A0AAV1ILT3</accession>
<reference evidence="7 8" key="1">
    <citation type="submission" date="2023-10" db="EMBL/GenBank/DDBJ databases">
        <authorList>
            <person name="Maclean D."/>
            <person name="Macfadyen A."/>
        </authorList>
    </citation>
    <scope>NUCLEOTIDE SEQUENCE [LARGE SCALE GENOMIC DNA]</scope>
</reference>
<evidence type="ECO:0000313" key="8">
    <source>
        <dbReference type="Proteomes" id="UP001314263"/>
    </source>
</evidence>
<comment type="subcellular location">
    <subcellularLocation>
        <location evidence="1">Nucleus</location>
    </subcellularLocation>
</comment>
<dbReference type="InterPro" id="IPR003162">
    <property type="entry name" value="TFIID-31"/>
</dbReference>
<feature type="compositionally biased region" description="Polar residues" evidence="6">
    <location>
        <begin position="138"/>
        <end position="147"/>
    </location>
</feature>
<feature type="compositionally biased region" description="Low complexity" evidence="6">
    <location>
        <begin position="178"/>
        <end position="193"/>
    </location>
</feature>
<dbReference type="GO" id="GO:0016251">
    <property type="term" value="F:RNA polymerase II general transcription initiation factor activity"/>
    <property type="evidence" value="ECO:0007669"/>
    <property type="project" value="TreeGrafter"/>
</dbReference>
<protein>
    <recommendedName>
        <fullName evidence="9">Transcription initiation factor TFIID subunit 9</fullName>
    </recommendedName>
</protein>
<evidence type="ECO:0000256" key="4">
    <source>
        <dbReference type="ARBA" id="ARBA00023163"/>
    </source>
</evidence>
<feature type="compositionally biased region" description="Polar residues" evidence="6">
    <location>
        <begin position="162"/>
        <end position="174"/>
    </location>
</feature>
<keyword evidence="4" id="KW-0804">Transcription</keyword>
<dbReference type="GO" id="GO:0046982">
    <property type="term" value="F:protein heterodimerization activity"/>
    <property type="evidence" value="ECO:0007669"/>
    <property type="project" value="InterPro"/>
</dbReference>
<evidence type="ECO:0000313" key="7">
    <source>
        <dbReference type="EMBL" id="CAK0787596.1"/>
    </source>
</evidence>
<keyword evidence="8" id="KW-1185">Reference proteome</keyword>
<evidence type="ECO:0008006" key="9">
    <source>
        <dbReference type="Google" id="ProtNLM"/>
    </source>
</evidence>
<dbReference type="GO" id="GO:0000124">
    <property type="term" value="C:SAGA complex"/>
    <property type="evidence" value="ECO:0007669"/>
    <property type="project" value="TreeGrafter"/>
</dbReference>
<feature type="region of interest" description="Disordered" evidence="6">
    <location>
        <begin position="124"/>
        <end position="215"/>
    </location>
</feature>
<keyword evidence="3" id="KW-0805">Transcription regulation</keyword>
<evidence type="ECO:0000256" key="5">
    <source>
        <dbReference type="ARBA" id="ARBA00023242"/>
    </source>
</evidence>
<dbReference type="PANTHER" id="PTHR48068:SF4">
    <property type="entry name" value="TATA-BOX BINDING PROTEIN ASSOCIATED FACTOR 9"/>
    <property type="match status" value="1"/>
</dbReference>
<comment type="caution">
    <text evidence="7">The sequence shown here is derived from an EMBL/GenBank/DDBJ whole genome shotgun (WGS) entry which is preliminary data.</text>
</comment>
<dbReference type="Pfam" id="PF02291">
    <property type="entry name" value="TFIID-31kDa"/>
    <property type="match status" value="1"/>
</dbReference>
<dbReference type="GO" id="GO:0051123">
    <property type="term" value="P:RNA polymerase II preinitiation complex assembly"/>
    <property type="evidence" value="ECO:0007669"/>
    <property type="project" value="TreeGrafter"/>
</dbReference>
<dbReference type="CDD" id="cd07979">
    <property type="entry name" value="HFD_TAF9"/>
    <property type="match status" value="1"/>
</dbReference>
<evidence type="ECO:0000256" key="6">
    <source>
        <dbReference type="SAM" id="MobiDB-lite"/>
    </source>
</evidence>